<reference evidence="2 3" key="1">
    <citation type="submission" date="2018-10" db="EMBL/GenBank/DDBJ databases">
        <title>Pseudomonas sp. GL14 genome.</title>
        <authorList>
            <person name="Peng J."/>
            <person name="Liu Z.-P."/>
        </authorList>
    </citation>
    <scope>NUCLEOTIDE SEQUENCE [LARGE SCALE GENOMIC DNA]</scope>
    <source>
        <strain evidence="2 3">GL14</strain>
    </source>
</reference>
<dbReference type="Proteomes" id="UP000269134">
    <property type="component" value="Unassembled WGS sequence"/>
</dbReference>
<dbReference type="SMART" id="SM00155">
    <property type="entry name" value="PLDc"/>
    <property type="match status" value="2"/>
</dbReference>
<feature type="domain" description="PLD phosphodiesterase" evidence="1">
    <location>
        <begin position="420"/>
        <end position="447"/>
    </location>
</feature>
<accession>A0ABX9V012</accession>
<evidence type="ECO:0000259" key="1">
    <source>
        <dbReference type="PROSITE" id="PS50035"/>
    </source>
</evidence>
<dbReference type="GeneID" id="84610461"/>
<keyword evidence="3" id="KW-1185">Reference proteome</keyword>
<dbReference type="CDD" id="cd09111">
    <property type="entry name" value="PLDc_ymdC_like_1"/>
    <property type="match status" value="1"/>
</dbReference>
<dbReference type="SUPFAM" id="SSF56024">
    <property type="entry name" value="Phospholipase D/nuclease"/>
    <property type="match status" value="2"/>
</dbReference>
<proteinExistence type="predicted"/>
<protein>
    <submittedName>
        <fullName evidence="2">Phospholipase D family protein</fullName>
    </submittedName>
</protein>
<dbReference type="EMBL" id="RFFL01000012">
    <property type="protein sequence ID" value="RMH99023.1"/>
    <property type="molecule type" value="Genomic_DNA"/>
</dbReference>
<name>A0ABX9V012_9GAMM</name>
<dbReference type="CDD" id="cd09113">
    <property type="entry name" value="PLDc_ymdC_like_2"/>
    <property type="match status" value="1"/>
</dbReference>
<dbReference type="InterPro" id="IPR001736">
    <property type="entry name" value="PLipase_D/transphosphatidylase"/>
</dbReference>
<sequence>MSEQMTLNQKPIIRRTLASWRTLMFCLLGGLLSGCALPDLEGRSLSSALTPAESADTALGRAIAPRAQVHPGKAGIHALADPHDAFAARVLLARAAQKTLDVQYYIWRGDTTGTLLLDELRAAAQRGVRVRLLLDDNGTGGLDAELAALDSHANIEIRLFNPFLIRTPKSIGYVTDFMRANRRMHNKSFTADSQATIIGGRNVGDEYFGATEGVLFADLDVLAVGSVVADVSSDFDRYWASDSSYPAQLILPEAGAAQLQAFADAAARMAKAPAATEYIQAIGESAFITNLLQGVLAFEWAETRMVSDDPAKGLGMAESDGLLIHQLREILGEPESHVELVSPYFVPTAAGTEAFARMAERGVKIRVLTNSLDATDVAAVHAGYAKRRKDLLEAGILLYEMRRLSPEKDHKENLGPFGSSGSSLHAKTFAVDRSRVFVGSFNFDPRSADLNTELGFVIESPRMAGAIEEAFDTSIPANSYEVRLSESGKLHWLEQWNGQQVRHDTEPRTSFWKRASVSFMSILPIEWML</sequence>
<dbReference type="PANTHER" id="PTHR21248">
    <property type="entry name" value="CARDIOLIPIN SYNTHASE"/>
    <property type="match status" value="1"/>
</dbReference>
<dbReference type="Pfam" id="PF13091">
    <property type="entry name" value="PLDc_2"/>
    <property type="match status" value="2"/>
</dbReference>
<dbReference type="PANTHER" id="PTHR21248:SF12">
    <property type="entry name" value="CARDIOLIPIN SYNTHASE C"/>
    <property type="match status" value="1"/>
</dbReference>
<dbReference type="RefSeq" id="WP_122078279.1">
    <property type="nucleotide sequence ID" value="NZ_DAMBPE010000016.1"/>
</dbReference>
<evidence type="ECO:0000313" key="2">
    <source>
        <dbReference type="EMBL" id="RMH99023.1"/>
    </source>
</evidence>
<dbReference type="InterPro" id="IPR025202">
    <property type="entry name" value="PLD-like_dom"/>
</dbReference>
<feature type="domain" description="PLD phosphodiesterase" evidence="1">
    <location>
        <begin position="180"/>
        <end position="207"/>
    </location>
</feature>
<dbReference type="PROSITE" id="PS50035">
    <property type="entry name" value="PLD"/>
    <property type="match status" value="2"/>
</dbReference>
<dbReference type="Gene3D" id="3.30.870.10">
    <property type="entry name" value="Endonuclease Chain A"/>
    <property type="match status" value="2"/>
</dbReference>
<organism evidence="2 3">
    <name type="scientific">Stutzerimonas nitrititolerans</name>
    <dbReference type="NCBI Taxonomy" id="2482751"/>
    <lineage>
        <taxon>Bacteria</taxon>
        <taxon>Pseudomonadati</taxon>
        <taxon>Pseudomonadota</taxon>
        <taxon>Gammaproteobacteria</taxon>
        <taxon>Pseudomonadales</taxon>
        <taxon>Pseudomonadaceae</taxon>
        <taxon>Stutzerimonas</taxon>
    </lineage>
</organism>
<gene>
    <name evidence="2" type="ORF">EA795_15580</name>
</gene>
<comment type="caution">
    <text evidence="2">The sequence shown here is derived from an EMBL/GenBank/DDBJ whole genome shotgun (WGS) entry which is preliminary data.</text>
</comment>
<evidence type="ECO:0000313" key="3">
    <source>
        <dbReference type="Proteomes" id="UP000269134"/>
    </source>
</evidence>